<dbReference type="EMBL" id="LCFP01000001">
    <property type="protein sequence ID" value="KKS98685.1"/>
    <property type="molecule type" value="Genomic_DNA"/>
</dbReference>
<comment type="caution">
    <text evidence="1">The sequence shown here is derived from an EMBL/GenBank/DDBJ whole genome shotgun (WGS) entry which is preliminary data.</text>
</comment>
<dbReference type="AlphaFoldDB" id="A0A0G1DLF8"/>
<reference evidence="1 2" key="1">
    <citation type="journal article" date="2015" name="Nature">
        <title>rRNA introns, odd ribosomes, and small enigmatic genomes across a large radiation of phyla.</title>
        <authorList>
            <person name="Brown C.T."/>
            <person name="Hug L.A."/>
            <person name="Thomas B.C."/>
            <person name="Sharon I."/>
            <person name="Castelle C.J."/>
            <person name="Singh A."/>
            <person name="Wilkins M.J."/>
            <person name="Williams K.H."/>
            <person name="Banfield J.F."/>
        </authorList>
    </citation>
    <scope>NUCLEOTIDE SEQUENCE [LARGE SCALE GENOMIC DNA]</scope>
</reference>
<name>A0A0G1DLF8_9BACT</name>
<accession>A0A0G1DLF8</accession>
<organism evidence="1 2">
    <name type="scientific">Candidatus Gottesmanbacteria bacterium GW2011_GWA2_43_14</name>
    <dbReference type="NCBI Taxonomy" id="1618443"/>
    <lineage>
        <taxon>Bacteria</taxon>
        <taxon>Candidatus Gottesmaniibacteriota</taxon>
    </lineage>
</organism>
<gene>
    <name evidence="1" type="ORF">UV73_C0001G0206</name>
</gene>
<proteinExistence type="predicted"/>
<protein>
    <submittedName>
        <fullName evidence="1">Uncharacterized protein</fullName>
    </submittedName>
</protein>
<evidence type="ECO:0000313" key="2">
    <source>
        <dbReference type="Proteomes" id="UP000034894"/>
    </source>
</evidence>
<dbReference type="Proteomes" id="UP000034894">
    <property type="component" value="Unassembled WGS sequence"/>
</dbReference>
<sequence>MKKYAFIFLFVIFASLIKPQNTFAYGGGGLPGLPPPPKLKLVCNYEARIIRLVFNRTFTILIPKCHVEVIKVNNDEFKNRWNDFIKRVRNGNS</sequence>
<evidence type="ECO:0000313" key="1">
    <source>
        <dbReference type="EMBL" id="KKS98685.1"/>
    </source>
</evidence>
<dbReference type="STRING" id="1618443.UV73_C0001G0206"/>